<feature type="domain" description="Glutamine amidotransferase" evidence="2">
    <location>
        <begin position="3"/>
        <end position="185"/>
    </location>
</feature>
<dbReference type="PROSITE" id="PS51273">
    <property type="entry name" value="GATASE_TYPE_1"/>
    <property type="match status" value="1"/>
</dbReference>
<dbReference type="InterPro" id="IPR017926">
    <property type="entry name" value="GATASE"/>
</dbReference>
<dbReference type="NCBIfam" id="TIGR00566">
    <property type="entry name" value="trpG_papA"/>
    <property type="match status" value="1"/>
</dbReference>
<proteinExistence type="predicted"/>
<dbReference type="PANTHER" id="PTHR43418">
    <property type="entry name" value="MULTIFUNCTIONAL TRYPTOPHAN BIOSYNTHESIS PROTEIN-RELATED"/>
    <property type="match status" value="1"/>
</dbReference>
<dbReference type="Proteomes" id="UP000187412">
    <property type="component" value="Unassembled WGS sequence"/>
</dbReference>
<dbReference type="PRINTS" id="PR00099">
    <property type="entry name" value="CPSGATASE"/>
</dbReference>
<dbReference type="RefSeq" id="WP_076113380.1">
    <property type="nucleotide sequence ID" value="NZ_MPTB01000041.1"/>
</dbReference>
<dbReference type="PANTHER" id="PTHR43418:SF4">
    <property type="entry name" value="MULTIFUNCTIONAL TRYPTOPHAN BIOSYNTHESIS PROTEIN"/>
    <property type="match status" value="1"/>
</dbReference>
<dbReference type="InterPro" id="IPR050472">
    <property type="entry name" value="Anth_synth/Amidotransfase"/>
</dbReference>
<evidence type="ECO:0000313" key="3">
    <source>
        <dbReference type="EMBL" id="OMD42327.1"/>
    </source>
</evidence>
<dbReference type="Pfam" id="PF00117">
    <property type="entry name" value="GATase"/>
    <property type="match status" value="1"/>
</dbReference>
<organism evidence="3 4">
    <name type="scientific">Paenibacillus borealis</name>
    <dbReference type="NCBI Taxonomy" id="160799"/>
    <lineage>
        <taxon>Bacteria</taxon>
        <taxon>Bacillati</taxon>
        <taxon>Bacillota</taxon>
        <taxon>Bacilli</taxon>
        <taxon>Bacillales</taxon>
        <taxon>Paenibacillaceae</taxon>
        <taxon>Paenibacillus</taxon>
    </lineage>
</organism>
<gene>
    <name evidence="3" type="ORF">BSK56_25885</name>
</gene>
<protein>
    <submittedName>
        <fullName evidence="3">Aminodeoxychorismate/anthranilate synthase component II</fullName>
    </submittedName>
</protein>
<dbReference type="InterPro" id="IPR006221">
    <property type="entry name" value="TrpG/PapA_dom"/>
</dbReference>
<dbReference type="SUPFAM" id="SSF52317">
    <property type="entry name" value="Class I glutamine amidotransferase-like"/>
    <property type="match status" value="1"/>
</dbReference>
<accession>A0ABX3H0I0</accession>
<keyword evidence="4" id="KW-1185">Reference proteome</keyword>
<evidence type="ECO:0000313" key="4">
    <source>
        <dbReference type="Proteomes" id="UP000187412"/>
    </source>
</evidence>
<evidence type="ECO:0000259" key="2">
    <source>
        <dbReference type="Pfam" id="PF00117"/>
    </source>
</evidence>
<dbReference type="EMBL" id="MPTB01000041">
    <property type="protein sequence ID" value="OMD42327.1"/>
    <property type="molecule type" value="Genomic_DNA"/>
</dbReference>
<dbReference type="Gene3D" id="3.40.50.880">
    <property type="match status" value="1"/>
</dbReference>
<name>A0ABX3H0I0_PAEBO</name>
<reference evidence="3 4" key="1">
    <citation type="submission" date="2016-10" db="EMBL/GenBank/DDBJ databases">
        <title>Paenibacillus species isolates.</title>
        <authorList>
            <person name="Beno S.M."/>
        </authorList>
    </citation>
    <scope>NUCLEOTIDE SEQUENCE [LARGE SCALE GENOMIC DNA]</scope>
    <source>
        <strain evidence="3 4">FSL H7-0744</strain>
    </source>
</reference>
<sequence>MVLLIDNYDSFTYNLYQYIGELTRDIRVFRNDQITLNDVYQMKPDCIIISPGPGRPEDSRMSLEIIQRFNGVIPIFGICLGHQAIGYMMGATIDLASHVVHGKRSLITNDNRGIFASTPEQFLVVRYHSLCIREDTLPECLEVQAYAEDGTIMAVRHKEFCTVGVQFHPESILSEYGKVLIRNFLALANEYGARSTLM</sequence>
<evidence type="ECO:0000256" key="1">
    <source>
        <dbReference type="ARBA" id="ARBA00022962"/>
    </source>
</evidence>
<keyword evidence="1" id="KW-0315">Glutamine amidotransferase</keyword>
<comment type="caution">
    <text evidence="3">The sequence shown here is derived from an EMBL/GenBank/DDBJ whole genome shotgun (WGS) entry which is preliminary data.</text>
</comment>
<dbReference type="PRINTS" id="PR00096">
    <property type="entry name" value="GATASE"/>
</dbReference>
<dbReference type="InterPro" id="IPR029062">
    <property type="entry name" value="Class_I_gatase-like"/>
</dbReference>
<dbReference type="PRINTS" id="PR00097">
    <property type="entry name" value="ANTSNTHASEII"/>
</dbReference>
<dbReference type="CDD" id="cd01743">
    <property type="entry name" value="GATase1_Anthranilate_Synthase"/>
    <property type="match status" value="1"/>
</dbReference>